<dbReference type="Pfam" id="PF01464">
    <property type="entry name" value="SLT"/>
    <property type="match status" value="1"/>
</dbReference>
<dbReference type="AlphaFoldDB" id="A0A5M6IH65"/>
<comment type="caution">
    <text evidence="4">The sequence shown here is derived from an EMBL/GenBank/DDBJ whole genome shotgun (WGS) entry which is preliminary data.</text>
</comment>
<proteinExistence type="inferred from homology"/>
<dbReference type="InterPro" id="IPR008258">
    <property type="entry name" value="Transglycosylase_SLT_dom_1"/>
</dbReference>
<evidence type="ECO:0000313" key="4">
    <source>
        <dbReference type="EMBL" id="KAA5607633.1"/>
    </source>
</evidence>
<name>A0A5M6IH65_9PROT</name>
<gene>
    <name evidence="4" type="ORF">F1188_02430</name>
</gene>
<dbReference type="OrthoDB" id="5945995at2"/>
<comment type="similarity">
    <text evidence="1">Belongs to the virb1 family.</text>
</comment>
<evidence type="ECO:0000259" key="3">
    <source>
        <dbReference type="Pfam" id="PF01464"/>
    </source>
</evidence>
<sequence length="285" mass="32039">MPFPRSTAVLSRRSQAVPGRMLRARSALAAMLLMGLMLAAFATPARADYYNYADELCRNQTALQEQVSGIPAHVLTAISMVESGRWDGERQARIAWPWTVTNGGSGKFFRTKAEAIAHVKMLQARGEWNIDVGCMQINLHYHGDEFSSLDKAFEPKANVAYAAKFLTALYKETGSWTRAVQRYHSATPVHAERYIGKFRIAWREAQEYAQVAGLPPVRDIVGEARLMEATRELERQQMEAQRAQDQEEARRVADAWRAEKLKAWLARREARAESAVPGGEDGNRS</sequence>
<keyword evidence="5" id="KW-1185">Reference proteome</keyword>
<organism evidence="4 5">
    <name type="scientific">Roseospira marina</name>
    <dbReference type="NCBI Taxonomy" id="140057"/>
    <lineage>
        <taxon>Bacteria</taxon>
        <taxon>Pseudomonadati</taxon>
        <taxon>Pseudomonadota</taxon>
        <taxon>Alphaproteobacteria</taxon>
        <taxon>Rhodospirillales</taxon>
        <taxon>Rhodospirillaceae</taxon>
        <taxon>Roseospira</taxon>
    </lineage>
</organism>
<dbReference type="InterPro" id="IPR023346">
    <property type="entry name" value="Lysozyme-like_dom_sf"/>
</dbReference>
<dbReference type="EMBL" id="VWPJ01000001">
    <property type="protein sequence ID" value="KAA5607633.1"/>
    <property type="molecule type" value="Genomic_DNA"/>
</dbReference>
<accession>A0A5M6IH65</accession>
<reference evidence="4 5" key="1">
    <citation type="submission" date="2019-09" db="EMBL/GenBank/DDBJ databases">
        <title>Genome sequence of Roseospira marina, one of the more divergent members of the non-sulfur purple photosynthetic bacterial family, the Rhodospirillaceae.</title>
        <authorList>
            <person name="Meyer T."/>
            <person name="Kyndt J."/>
        </authorList>
    </citation>
    <scope>NUCLEOTIDE SEQUENCE [LARGE SCALE GENOMIC DNA]</scope>
    <source>
        <strain evidence="4 5">DSM 15113</strain>
    </source>
</reference>
<evidence type="ECO:0000256" key="1">
    <source>
        <dbReference type="ARBA" id="ARBA00009387"/>
    </source>
</evidence>
<evidence type="ECO:0000256" key="2">
    <source>
        <dbReference type="SAM" id="Coils"/>
    </source>
</evidence>
<protein>
    <submittedName>
        <fullName evidence="4">Lytic transglycosylase domain-containing protein</fullName>
    </submittedName>
</protein>
<feature type="domain" description="Transglycosylase SLT" evidence="3">
    <location>
        <begin position="106"/>
        <end position="185"/>
    </location>
</feature>
<dbReference type="SUPFAM" id="SSF53955">
    <property type="entry name" value="Lysozyme-like"/>
    <property type="match status" value="1"/>
</dbReference>
<keyword evidence="2" id="KW-0175">Coiled coil</keyword>
<dbReference type="Gene3D" id="1.10.530.10">
    <property type="match status" value="1"/>
</dbReference>
<feature type="coiled-coil region" evidence="2">
    <location>
        <begin position="226"/>
        <end position="255"/>
    </location>
</feature>
<evidence type="ECO:0000313" key="5">
    <source>
        <dbReference type="Proteomes" id="UP000324065"/>
    </source>
</evidence>
<dbReference type="Proteomes" id="UP000324065">
    <property type="component" value="Unassembled WGS sequence"/>
</dbReference>